<dbReference type="Proteomes" id="UP000054270">
    <property type="component" value="Unassembled WGS sequence"/>
</dbReference>
<feature type="region of interest" description="Disordered" evidence="1">
    <location>
        <begin position="1"/>
        <end position="33"/>
    </location>
</feature>
<organism evidence="2 3">
    <name type="scientific">Hypholoma sublateritium (strain FD-334 SS-4)</name>
    <dbReference type="NCBI Taxonomy" id="945553"/>
    <lineage>
        <taxon>Eukaryota</taxon>
        <taxon>Fungi</taxon>
        <taxon>Dikarya</taxon>
        <taxon>Basidiomycota</taxon>
        <taxon>Agaricomycotina</taxon>
        <taxon>Agaricomycetes</taxon>
        <taxon>Agaricomycetidae</taxon>
        <taxon>Agaricales</taxon>
        <taxon>Agaricineae</taxon>
        <taxon>Strophariaceae</taxon>
        <taxon>Hypholoma</taxon>
    </lineage>
</organism>
<name>A0A0D2P204_HYPSF</name>
<proteinExistence type="predicted"/>
<keyword evidence="3" id="KW-1185">Reference proteome</keyword>
<feature type="compositionally biased region" description="Polar residues" evidence="1">
    <location>
        <begin position="1"/>
        <end position="29"/>
    </location>
</feature>
<dbReference type="STRING" id="945553.A0A0D2P204"/>
<gene>
    <name evidence="2" type="ORF">HYPSUDRAFT_200225</name>
</gene>
<evidence type="ECO:0000313" key="2">
    <source>
        <dbReference type="EMBL" id="KJA24989.1"/>
    </source>
</evidence>
<dbReference type="OrthoDB" id="3259825at2759"/>
<reference evidence="3" key="1">
    <citation type="submission" date="2014-04" db="EMBL/GenBank/DDBJ databases">
        <title>Evolutionary Origins and Diversification of the Mycorrhizal Mutualists.</title>
        <authorList>
            <consortium name="DOE Joint Genome Institute"/>
            <consortium name="Mycorrhizal Genomics Consortium"/>
            <person name="Kohler A."/>
            <person name="Kuo A."/>
            <person name="Nagy L.G."/>
            <person name="Floudas D."/>
            <person name="Copeland A."/>
            <person name="Barry K.W."/>
            <person name="Cichocki N."/>
            <person name="Veneault-Fourrey C."/>
            <person name="LaButti K."/>
            <person name="Lindquist E.A."/>
            <person name="Lipzen A."/>
            <person name="Lundell T."/>
            <person name="Morin E."/>
            <person name="Murat C."/>
            <person name="Riley R."/>
            <person name="Ohm R."/>
            <person name="Sun H."/>
            <person name="Tunlid A."/>
            <person name="Henrissat B."/>
            <person name="Grigoriev I.V."/>
            <person name="Hibbett D.S."/>
            <person name="Martin F."/>
        </authorList>
    </citation>
    <scope>NUCLEOTIDE SEQUENCE [LARGE SCALE GENOMIC DNA]</scope>
    <source>
        <strain evidence="3">FD-334 SS-4</strain>
    </source>
</reference>
<sequence length="241" mass="26289">MRMPSTSLRSRPDNTSSFVQSSPNEQGSVRSAPFVPPVPFSDNAIQAIFLAETRLRKTLGPAVLKRVSTAIEQVIKEIEDEVEDEKILLPRSVPVPRGSLDQPAPEVLTTLRSIRLFSKQFLPDKLSTTSLVAAVLRPSLLALCLDIDYIQLHRAYSFPLQMLHHLLYYQIHISTAKLRRESISSAAKSSPSTPVAVAPLFLQRSANGRYTAEATSFASVKSAIPADGGVNQSSAVPPNNS</sequence>
<dbReference type="EMBL" id="KN817534">
    <property type="protein sequence ID" value="KJA24989.1"/>
    <property type="molecule type" value="Genomic_DNA"/>
</dbReference>
<evidence type="ECO:0000313" key="3">
    <source>
        <dbReference type="Proteomes" id="UP000054270"/>
    </source>
</evidence>
<accession>A0A0D2P204</accession>
<dbReference type="AlphaFoldDB" id="A0A0D2P204"/>
<evidence type="ECO:0000256" key="1">
    <source>
        <dbReference type="SAM" id="MobiDB-lite"/>
    </source>
</evidence>
<protein>
    <submittedName>
        <fullName evidence="2">Uncharacterized protein</fullName>
    </submittedName>
</protein>